<reference evidence="1" key="1">
    <citation type="submission" date="2014-05" db="EMBL/GenBank/DDBJ databases">
        <authorList>
            <person name="Chronopoulou M."/>
        </authorList>
    </citation>
    <scope>NUCLEOTIDE SEQUENCE</scope>
    <source>
        <tissue evidence="1">Whole organism</tissue>
    </source>
</reference>
<evidence type="ECO:0000313" key="1">
    <source>
        <dbReference type="EMBL" id="CDW42190.1"/>
    </source>
</evidence>
<sequence>MCVLWQTTTLSLCRQTISSGLFVFPSETNQKSHQHFMNGSRNR</sequence>
<name>A0A0K2UVS7_LEPSM</name>
<dbReference type="AlphaFoldDB" id="A0A0K2UVS7"/>
<dbReference type="EMBL" id="HACA01024829">
    <property type="protein sequence ID" value="CDW42190.1"/>
    <property type="molecule type" value="Transcribed_RNA"/>
</dbReference>
<dbReference type="EMBL" id="HACA01024830">
    <property type="protein sequence ID" value="CDW42191.1"/>
    <property type="molecule type" value="Transcribed_RNA"/>
</dbReference>
<organism evidence="1">
    <name type="scientific">Lepeophtheirus salmonis</name>
    <name type="common">Salmon louse</name>
    <name type="synonym">Caligus salmonis</name>
    <dbReference type="NCBI Taxonomy" id="72036"/>
    <lineage>
        <taxon>Eukaryota</taxon>
        <taxon>Metazoa</taxon>
        <taxon>Ecdysozoa</taxon>
        <taxon>Arthropoda</taxon>
        <taxon>Crustacea</taxon>
        <taxon>Multicrustacea</taxon>
        <taxon>Hexanauplia</taxon>
        <taxon>Copepoda</taxon>
        <taxon>Siphonostomatoida</taxon>
        <taxon>Caligidae</taxon>
        <taxon>Lepeophtheirus</taxon>
    </lineage>
</organism>
<protein>
    <submittedName>
        <fullName evidence="1">Uncharacterized protein</fullName>
    </submittedName>
</protein>
<accession>A0A0K2UVS7</accession>
<proteinExistence type="predicted"/>